<dbReference type="InterPro" id="IPR020837">
    <property type="entry name" value="Fibrinogen_CS"/>
</dbReference>
<feature type="domain" description="Fibrinogen C-terminal" evidence="4">
    <location>
        <begin position="1"/>
        <end position="72"/>
    </location>
</feature>
<dbReference type="STRING" id="30069.A0A182YTE4"/>
<dbReference type="PROSITE" id="PS00514">
    <property type="entry name" value="FIBRINOGEN_C_1"/>
    <property type="match status" value="1"/>
</dbReference>
<dbReference type="OMA" id="ASCAIVY"/>
<name>A0A182YTE4_ANOST</name>
<dbReference type="VEuPathDB" id="VectorBase:ASTE008557"/>
<dbReference type="Proteomes" id="UP000076408">
    <property type="component" value="Unassembled WGS sequence"/>
</dbReference>
<dbReference type="PANTHER" id="PTHR47221">
    <property type="entry name" value="FIBRINOGEN ALPHA CHAIN"/>
    <property type="match status" value="1"/>
</dbReference>
<dbReference type="InterPro" id="IPR002181">
    <property type="entry name" value="Fibrinogen_a/b/g_C_dom"/>
</dbReference>
<keyword evidence="3" id="KW-1015">Disulfide bond</keyword>
<dbReference type="SUPFAM" id="SSF56496">
    <property type="entry name" value="Fibrinogen C-terminal domain-like"/>
    <property type="match status" value="1"/>
</dbReference>
<dbReference type="VEuPathDB" id="VectorBase:ASTEI11730"/>
<dbReference type="EnsemblMetazoa" id="ASTEI11730-RA">
    <property type="protein sequence ID" value="ASTEI11730-PA"/>
    <property type="gene ID" value="ASTEI11730"/>
</dbReference>
<reference evidence="5" key="2">
    <citation type="submission" date="2020-05" db="UniProtKB">
        <authorList>
            <consortium name="EnsemblMetazoa"/>
        </authorList>
    </citation>
    <scope>IDENTIFICATION</scope>
    <source>
        <strain evidence="5">Indian</strain>
    </source>
</reference>
<dbReference type="PANTHER" id="PTHR47221:SF7">
    <property type="entry name" value="FIBRINOGEN BETA CHAIN"/>
    <property type="match status" value="1"/>
</dbReference>
<sequence length="83" mass="9343">MFSAYDLDLDNSESNCAVSNRGAWWYTGCGQSNLNGLYLKGLSGSTTGMFWETFRGPFYSLKKSRMMVKRKQMPTTTESTTTT</sequence>
<dbReference type="VEuPathDB" id="VectorBase:ASTEI20_043044"/>
<dbReference type="Gene3D" id="3.90.215.10">
    <property type="entry name" value="Gamma Fibrinogen, chain A, domain 1"/>
    <property type="match status" value="1"/>
</dbReference>
<evidence type="ECO:0000256" key="1">
    <source>
        <dbReference type="ARBA" id="ARBA00004613"/>
    </source>
</evidence>
<keyword evidence="2" id="KW-0964">Secreted</keyword>
<keyword evidence="6" id="KW-1185">Reference proteome</keyword>
<accession>A0A182YTE4</accession>
<evidence type="ECO:0000313" key="6">
    <source>
        <dbReference type="Proteomes" id="UP000076408"/>
    </source>
</evidence>
<protein>
    <submittedName>
        <fullName evidence="5">Fibrinogen C-terminal domain-containing protein</fullName>
    </submittedName>
</protein>
<evidence type="ECO:0000256" key="2">
    <source>
        <dbReference type="ARBA" id="ARBA00022525"/>
    </source>
</evidence>
<organism evidence="5 6">
    <name type="scientific">Anopheles stephensi</name>
    <name type="common">Indo-Pakistan malaria mosquito</name>
    <dbReference type="NCBI Taxonomy" id="30069"/>
    <lineage>
        <taxon>Eukaryota</taxon>
        <taxon>Metazoa</taxon>
        <taxon>Ecdysozoa</taxon>
        <taxon>Arthropoda</taxon>
        <taxon>Hexapoda</taxon>
        <taxon>Insecta</taxon>
        <taxon>Pterygota</taxon>
        <taxon>Neoptera</taxon>
        <taxon>Endopterygota</taxon>
        <taxon>Diptera</taxon>
        <taxon>Nematocera</taxon>
        <taxon>Culicoidea</taxon>
        <taxon>Culicidae</taxon>
        <taxon>Anophelinae</taxon>
        <taxon>Anopheles</taxon>
    </lineage>
</organism>
<comment type="subcellular location">
    <subcellularLocation>
        <location evidence="1">Secreted</location>
    </subcellularLocation>
</comment>
<dbReference type="GO" id="GO:0034116">
    <property type="term" value="P:positive regulation of heterotypic cell-cell adhesion"/>
    <property type="evidence" value="ECO:0007669"/>
    <property type="project" value="TreeGrafter"/>
</dbReference>
<dbReference type="GO" id="GO:0030674">
    <property type="term" value="F:protein-macromolecule adaptor activity"/>
    <property type="evidence" value="ECO:0007669"/>
    <property type="project" value="TreeGrafter"/>
</dbReference>
<evidence type="ECO:0000259" key="4">
    <source>
        <dbReference type="PROSITE" id="PS51406"/>
    </source>
</evidence>
<evidence type="ECO:0000256" key="3">
    <source>
        <dbReference type="ARBA" id="ARBA00023157"/>
    </source>
</evidence>
<dbReference type="InterPro" id="IPR037579">
    <property type="entry name" value="FIB_ANG-like"/>
</dbReference>
<dbReference type="InterPro" id="IPR014716">
    <property type="entry name" value="Fibrinogen_a/b/g_C_1"/>
</dbReference>
<dbReference type="Pfam" id="PF00147">
    <property type="entry name" value="Fibrinogen_C"/>
    <property type="match status" value="1"/>
</dbReference>
<proteinExistence type="predicted"/>
<dbReference type="InterPro" id="IPR036056">
    <property type="entry name" value="Fibrinogen-like_C"/>
</dbReference>
<dbReference type="GO" id="GO:0005201">
    <property type="term" value="F:extracellular matrix structural constituent"/>
    <property type="evidence" value="ECO:0007669"/>
    <property type="project" value="TreeGrafter"/>
</dbReference>
<dbReference type="PROSITE" id="PS51406">
    <property type="entry name" value="FIBRINOGEN_C_2"/>
    <property type="match status" value="1"/>
</dbReference>
<dbReference type="AlphaFoldDB" id="A0A182YTE4"/>
<dbReference type="GO" id="GO:0005577">
    <property type="term" value="C:fibrinogen complex"/>
    <property type="evidence" value="ECO:0007669"/>
    <property type="project" value="TreeGrafter"/>
</dbReference>
<evidence type="ECO:0000313" key="5">
    <source>
        <dbReference type="EnsemblMetazoa" id="ASTEI11730-PA"/>
    </source>
</evidence>
<reference evidence="6" key="1">
    <citation type="journal article" date="2014" name="Genome Biol.">
        <title>Genome analysis of a major urban malaria vector mosquito, Anopheles stephensi.</title>
        <authorList>
            <person name="Jiang X."/>
            <person name="Peery A."/>
            <person name="Hall A.B."/>
            <person name="Sharma A."/>
            <person name="Chen X.G."/>
            <person name="Waterhouse R.M."/>
            <person name="Komissarov A."/>
            <person name="Riehle M.M."/>
            <person name="Shouche Y."/>
            <person name="Sharakhova M.V."/>
            <person name="Lawson D."/>
            <person name="Pakpour N."/>
            <person name="Arensburger P."/>
            <person name="Davidson V.L."/>
            <person name="Eiglmeier K."/>
            <person name="Emrich S."/>
            <person name="George P."/>
            <person name="Kennedy R.C."/>
            <person name="Mane S.P."/>
            <person name="Maslen G."/>
            <person name="Oringanje C."/>
            <person name="Qi Y."/>
            <person name="Settlage R."/>
            <person name="Tojo M."/>
            <person name="Tubio J.M."/>
            <person name="Unger M.F."/>
            <person name="Wang B."/>
            <person name="Vernick K.D."/>
            <person name="Ribeiro J.M."/>
            <person name="James A.A."/>
            <person name="Michel K."/>
            <person name="Riehle M.A."/>
            <person name="Luckhart S."/>
            <person name="Sharakhov I.V."/>
            <person name="Tu Z."/>
        </authorList>
    </citation>
    <scope>NUCLEOTIDE SEQUENCE [LARGE SCALE GENOMIC DNA]</scope>
    <source>
        <strain evidence="6">Indian</strain>
    </source>
</reference>